<sequence length="262" mass="30281">MENNPIAFLILAILGASLGSFCMSLTMRFCENKPLLSLRSYCFSCYQKLKPLELIPIFSYIFLRFKCKTCHIKIPFSVFLAEVLGMIFAWIAYLLSQNIGEFIHLLIFLFVLFALSCIDLKFQAVPQKLLWLIFFIAFSFAFNSNEFAYFFIFENFQNGFMVQAFIFAGFLFLLKNFIAFLKNFRTKDIQENLGDADIIILASMAGVFGFKSAFIILFLASLLSLPFFIHNKNTKLAFLPFINAAFVIYLIYLIYLIVQELI</sequence>
<feature type="domain" description="Prepilin type IV endopeptidase peptidase" evidence="8">
    <location>
        <begin position="106"/>
        <end position="229"/>
    </location>
</feature>
<dbReference type="Pfam" id="PF01478">
    <property type="entry name" value="Peptidase_A24"/>
    <property type="match status" value="1"/>
</dbReference>
<feature type="transmembrane region" description="Helical" evidence="7">
    <location>
        <begin position="237"/>
        <end position="258"/>
    </location>
</feature>
<dbReference type="GO" id="GO:0006465">
    <property type="term" value="P:signal peptide processing"/>
    <property type="evidence" value="ECO:0007669"/>
    <property type="project" value="TreeGrafter"/>
</dbReference>
<comment type="caution">
    <text evidence="10">The sequence shown here is derived from an EMBL/GenBank/DDBJ whole genome shotgun (WGS) entry which is preliminary data.</text>
</comment>
<reference evidence="10" key="1">
    <citation type="submission" date="2018-05" db="EMBL/GenBank/DDBJ databases">
        <authorList>
            <consortium name="PulseNet: The National Subtyping Network for Foodborne Disease Surveillance"/>
            <person name="Tarr C.L."/>
            <person name="Trees E."/>
            <person name="Katz L.S."/>
            <person name="Carleton-Romer H.A."/>
            <person name="Stroika S."/>
            <person name="Kucerova Z."/>
            <person name="Roache K.F."/>
            <person name="Sabol A.L."/>
            <person name="Besser J."/>
            <person name="Gerner-Smidt P."/>
        </authorList>
    </citation>
    <scope>NUCLEOTIDE SEQUENCE</scope>
    <source>
        <strain evidence="10">PNUSAC001416</strain>
    </source>
</reference>
<dbReference type="Gene3D" id="1.20.120.1220">
    <property type="match status" value="1"/>
</dbReference>
<evidence type="ECO:0000256" key="5">
    <source>
        <dbReference type="ARBA" id="ARBA00022989"/>
    </source>
</evidence>
<evidence type="ECO:0000256" key="2">
    <source>
        <dbReference type="ARBA" id="ARBA00005801"/>
    </source>
</evidence>
<evidence type="ECO:0000259" key="9">
    <source>
        <dbReference type="Pfam" id="PF06750"/>
    </source>
</evidence>
<name>A0A5T0RFB6_CAMCO</name>
<feature type="transmembrane region" description="Helical" evidence="7">
    <location>
        <begin position="198"/>
        <end position="225"/>
    </location>
</feature>
<feature type="transmembrane region" description="Helical" evidence="7">
    <location>
        <begin position="129"/>
        <end position="153"/>
    </location>
</feature>
<evidence type="ECO:0000259" key="8">
    <source>
        <dbReference type="Pfam" id="PF01478"/>
    </source>
</evidence>
<evidence type="ECO:0000313" key="10">
    <source>
        <dbReference type="EMBL" id="EAK2501227.1"/>
    </source>
</evidence>
<evidence type="ECO:0000256" key="4">
    <source>
        <dbReference type="ARBA" id="ARBA00022692"/>
    </source>
</evidence>
<comment type="similarity">
    <text evidence="2">Belongs to the peptidase A24 family.</text>
</comment>
<dbReference type="PANTHER" id="PTHR30487:SF0">
    <property type="entry name" value="PREPILIN LEADER PEPTIDASE_N-METHYLTRANSFERASE-RELATED"/>
    <property type="match status" value="1"/>
</dbReference>
<feature type="transmembrane region" description="Helical" evidence="7">
    <location>
        <begin position="74"/>
        <end position="96"/>
    </location>
</feature>
<evidence type="ECO:0000256" key="7">
    <source>
        <dbReference type="SAM" id="Phobius"/>
    </source>
</evidence>
<feature type="transmembrane region" description="Helical" evidence="7">
    <location>
        <begin position="159"/>
        <end position="178"/>
    </location>
</feature>
<feature type="domain" description="Prepilin peptidase A24 N-terminal" evidence="9">
    <location>
        <begin position="13"/>
        <end position="93"/>
    </location>
</feature>
<dbReference type="PANTHER" id="PTHR30487">
    <property type="entry name" value="TYPE 4 PREPILIN-LIKE PROTEINS LEADER PEPTIDE-PROCESSING ENZYME"/>
    <property type="match status" value="1"/>
</dbReference>
<keyword evidence="6 7" id="KW-0472">Membrane</keyword>
<evidence type="ECO:0000256" key="3">
    <source>
        <dbReference type="ARBA" id="ARBA00022475"/>
    </source>
</evidence>
<dbReference type="GO" id="GO:0005886">
    <property type="term" value="C:plasma membrane"/>
    <property type="evidence" value="ECO:0007669"/>
    <property type="project" value="UniProtKB-SubCell"/>
</dbReference>
<gene>
    <name evidence="10" type="ORF">BZ257_08010</name>
</gene>
<evidence type="ECO:0000256" key="1">
    <source>
        <dbReference type="ARBA" id="ARBA00004651"/>
    </source>
</evidence>
<dbReference type="Pfam" id="PF06750">
    <property type="entry name" value="A24_N_bact"/>
    <property type="match status" value="1"/>
</dbReference>
<keyword evidence="5 7" id="KW-1133">Transmembrane helix</keyword>
<dbReference type="RefSeq" id="WP_119735026.1">
    <property type="nucleotide sequence ID" value="NZ_CBKDZA010000011.1"/>
</dbReference>
<dbReference type="EMBL" id="AACEQH010000014">
    <property type="protein sequence ID" value="EAK2501227.1"/>
    <property type="molecule type" value="Genomic_DNA"/>
</dbReference>
<proteinExistence type="inferred from homology"/>
<dbReference type="AlphaFoldDB" id="A0A5T0RFB6"/>
<protein>
    <submittedName>
        <fullName evidence="10">Prepilin peptidase</fullName>
    </submittedName>
</protein>
<evidence type="ECO:0000256" key="6">
    <source>
        <dbReference type="ARBA" id="ARBA00023136"/>
    </source>
</evidence>
<feature type="transmembrane region" description="Helical" evidence="7">
    <location>
        <begin position="102"/>
        <end position="122"/>
    </location>
</feature>
<comment type="subcellular location">
    <subcellularLocation>
        <location evidence="1">Cell membrane</location>
        <topology evidence="1">Multi-pass membrane protein</topology>
    </subcellularLocation>
</comment>
<dbReference type="InterPro" id="IPR010627">
    <property type="entry name" value="Prepilin_pept_A24_N"/>
</dbReference>
<accession>A0A5T0RFB6</accession>
<dbReference type="InterPro" id="IPR000045">
    <property type="entry name" value="Prepilin_IV_endopep_pep"/>
</dbReference>
<organism evidence="10">
    <name type="scientific">Campylobacter coli</name>
    <dbReference type="NCBI Taxonomy" id="195"/>
    <lineage>
        <taxon>Bacteria</taxon>
        <taxon>Pseudomonadati</taxon>
        <taxon>Campylobacterota</taxon>
        <taxon>Epsilonproteobacteria</taxon>
        <taxon>Campylobacterales</taxon>
        <taxon>Campylobacteraceae</taxon>
        <taxon>Campylobacter</taxon>
    </lineage>
</organism>
<keyword evidence="4 7" id="KW-0812">Transmembrane</keyword>
<dbReference type="InterPro" id="IPR050882">
    <property type="entry name" value="Prepilin_peptidase/N-MTase"/>
</dbReference>
<dbReference type="GO" id="GO:0004190">
    <property type="term" value="F:aspartic-type endopeptidase activity"/>
    <property type="evidence" value="ECO:0007669"/>
    <property type="project" value="InterPro"/>
</dbReference>
<feature type="transmembrane region" description="Helical" evidence="7">
    <location>
        <begin position="6"/>
        <end position="30"/>
    </location>
</feature>
<keyword evidence="3" id="KW-1003">Cell membrane</keyword>